<evidence type="ECO:0000313" key="5">
    <source>
        <dbReference type="Proteomes" id="UP000217209"/>
    </source>
</evidence>
<keyword evidence="2" id="KW-0472">Membrane</keyword>
<evidence type="ECO:0000256" key="2">
    <source>
        <dbReference type="SAM" id="Phobius"/>
    </source>
</evidence>
<feature type="chain" id="PRO_5038893943" description="Secreted protein" evidence="3">
    <location>
        <begin position="30"/>
        <end position="875"/>
    </location>
</feature>
<feature type="signal peptide" evidence="3">
    <location>
        <begin position="1"/>
        <end position="29"/>
    </location>
</feature>
<organism evidence="4 5">
    <name type="scientific">Corynebacterium glaucum</name>
    <dbReference type="NCBI Taxonomy" id="187491"/>
    <lineage>
        <taxon>Bacteria</taxon>
        <taxon>Bacillati</taxon>
        <taxon>Actinomycetota</taxon>
        <taxon>Actinomycetes</taxon>
        <taxon>Mycobacteriales</taxon>
        <taxon>Corynebacteriaceae</taxon>
        <taxon>Corynebacterium</taxon>
    </lineage>
</organism>
<dbReference type="Proteomes" id="UP000217209">
    <property type="component" value="Chromosome"/>
</dbReference>
<dbReference type="EMBL" id="CP019688">
    <property type="protein sequence ID" value="AQQ16371.1"/>
    <property type="molecule type" value="Genomic_DNA"/>
</dbReference>
<dbReference type="PROSITE" id="PS51318">
    <property type="entry name" value="TAT"/>
    <property type="match status" value="1"/>
</dbReference>
<proteinExistence type="predicted"/>
<evidence type="ECO:0008006" key="6">
    <source>
        <dbReference type="Google" id="ProtNLM"/>
    </source>
</evidence>
<reference evidence="4 5" key="1">
    <citation type="submission" date="2016-12" db="EMBL/GenBank/DDBJ databases">
        <authorList>
            <person name="Song W.-J."/>
            <person name="Kurnit D.M."/>
        </authorList>
    </citation>
    <scope>NUCLEOTIDE SEQUENCE [LARGE SCALE GENOMIC DNA]</scope>
    <source>
        <strain evidence="4 5">DSM 30827</strain>
    </source>
</reference>
<dbReference type="InterPro" id="IPR006311">
    <property type="entry name" value="TAT_signal"/>
</dbReference>
<keyword evidence="3" id="KW-0732">Signal</keyword>
<protein>
    <recommendedName>
        <fullName evidence="6">Secreted protein</fullName>
    </recommendedName>
</protein>
<dbReference type="KEGG" id="cgv:CGLAU_12215"/>
<evidence type="ECO:0000313" key="4">
    <source>
        <dbReference type="EMBL" id="AQQ16371.1"/>
    </source>
</evidence>
<keyword evidence="2" id="KW-1133">Transmembrane helix</keyword>
<feature type="region of interest" description="Disordered" evidence="1">
    <location>
        <begin position="289"/>
        <end position="312"/>
    </location>
</feature>
<feature type="compositionally biased region" description="Polar residues" evidence="1">
    <location>
        <begin position="115"/>
        <end position="125"/>
    </location>
</feature>
<evidence type="ECO:0000256" key="3">
    <source>
        <dbReference type="SAM" id="SignalP"/>
    </source>
</evidence>
<feature type="compositionally biased region" description="Basic and acidic residues" evidence="1">
    <location>
        <begin position="855"/>
        <end position="875"/>
    </location>
</feature>
<feature type="region of interest" description="Disordered" evidence="1">
    <location>
        <begin position="96"/>
        <end position="132"/>
    </location>
</feature>
<feature type="transmembrane region" description="Helical" evidence="2">
    <location>
        <begin position="808"/>
        <end position="828"/>
    </location>
</feature>
<feature type="region of interest" description="Disordered" evidence="1">
    <location>
        <begin position="832"/>
        <end position="875"/>
    </location>
</feature>
<keyword evidence="5" id="KW-1185">Reference proteome</keyword>
<evidence type="ECO:0000256" key="1">
    <source>
        <dbReference type="SAM" id="MobiDB-lite"/>
    </source>
</evidence>
<sequence length="875" mass="91979" precursor="true">MSRLAPRAFVRALAAGAATSLTAVLTAPAASALAVPLDPSNPEVAEEWANPAVRPGEGQVAELSLVDAPSVVDNEPFHVKLRVTNRTDAELRDLTITPHRAPPTGSVRDQRVASVASTSEYTTTGSRRDLPTGIEAGRSVVFELSIDPDELALTTPGTYPLLFELDDGSGAPLSTERFHVTVPGQLPEGAQPAGVSVLYPITAQVDILAGETGEAPESPQLVLASEDLADQLAPGGRLTELADAYLEAAKDPALEAATCVALDPALIETVDRMADGYIVSDERAPVVEEPKRLRDSWGDEATETHGNPGKGAEDAAAWLAKVRLIAESGCTVAMPWANADLNALARTGDPWMVREAIERGPFVLGRVLGSTGVTNVVVPPAGYTEADAVPVLGWGDHSRSTIPEEGLSGSWERAVASATANPGAEGPQDNDRPLFPGEGSRSSLERFDTVTPAWAAAPEPVSPVRVLVAADTAVPAGGSDERFAWMAPGVMAVRFQDSLGATLAAMGQQPATVGYSNEPLRYDYALDSPAARNVNAAAAVRLALQNAVSFESEPAAQPVLVNAPAHWDADAAAVLLGTVADVLHSGTAAPVAFDAYLEVPADTAVPPAERVGTEYADPTVFSDSEILNATQQTRFINDLSTLLAPDPSIALTRYGFTLPLRRDILTAFSLTRRQSMAEHTVATEASAARLTESRGVLGELRSAVNLIPPGNVYTRTSPSSPLLIVAQNGMPLPVDTAILYTAPDGARLNVPDSVRIPARGSVTLQMTADLPRQARSTDLKLYLAGPQGHAISQPVEISVRTPSSAVPGWVLLAIGTVGAVLLLLYSVGKRQKRSTAARSQSPPWRIASRKAPPRKPPDPPPEPRDNELPRRGSTQ</sequence>
<feature type="region of interest" description="Disordered" evidence="1">
    <location>
        <begin position="400"/>
        <end position="442"/>
    </location>
</feature>
<accession>A0A1Q2HZV0</accession>
<name>A0A1Q2HZV0_9CORY</name>
<dbReference type="AlphaFoldDB" id="A0A1Q2HZV0"/>
<gene>
    <name evidence="4" type="ORF">CGLAU_12215</name>
</gene>
<dbReference type="RefSeq" id="WP_198304949.1">
    <property type="nucleotide sequence ID" value="NZ_CP019688.1"/>
</dbReference>
<keyword evidence="2" id="KW-0812">Transmembrane</keyword>